<comment type="caution">
    <text evidence="2">The sequence shown here is derived from an EMBL/GenBank/DDBJ whole genome shotgun (WGS) entry which is preliminary data.</text>
</comment>
<evidence type="ECO:0000313" key="2">
    <source>
        <dbReference type="EMBL" id="KAK1923500.1"/>
    </source>
</evidence>
<sequence>MPTHPASLYLEDDSDAISARQSRVVSQPAPLLDQSHLRPGKEAALLSHDRTLELYRENAKKTNDPELIFEFAVFMIDAAKSMVPDEDAPAARGGLSPSALSDKKDELIKEAITLLKRLADRGHPDAQYFLADCYANGIGTVRGRQDFDRAFPLFVLAAKHGHPDACYRAGTCCEHGWGCRRESAKAVQFYKKAAAALHPGAMYRLGTAELNGSLSLSRRPKEGVKWLKRSAEHATEEFPHALHELALLHERGIENVVFVDFDYAAELLAQAAELGYAPSAFKLGECYEYGKMGCPQDAALSIHYYNIAAQQNHKDACFALTAWYLVGSPGVLPQSDTEAYLWAKKAAEMGLAKAQYAVGYFTETGVGTEPDQTEAMKWYRQAADGGDKRAAKRLASSNRTGVSALDRRLEMEAMKEDHGVKGAKGDNCVIM</sequence>
<gene>
    <name evidence="2" type="ORF">DB88DRAFT_439030</name>
</gene>
<evidence type="ECO:0008006" key="4">
    <source>
        <dbReference type="Google" id="ProtNLM"/>
    </source>
</evidence>
<dbReference type="EMBL" id="JAODAN010000006">
    <property type="protein sequence ID" value="KAK1923500.1"/>
    <property type="molecule type" value="Genomic_DNA"/>
</dbReference>
<dbReference type="AlphaFoldDB" id="A0AAD9FLB5"/>
<dbReference type="Pfam" id="PF08238">
    <property type="entry name" value="Sel1"/>
    <property type="match status" value="7"/>
</dbReference>
<organism evidence="2 3">
    <name type="scientific">Papiliotrema laurentii</name>
    <name type="common">Cryptococcus laurentii</name>
    <dbReference type="NCBI Taxonomy" id="5418"/>
    <lineage>
        <taxon>Eukaryota</taxon>
        <taxon>Fungi</taxon>
        <taxon>Dikarya</taxon>
        <taxon>Basidiomycota</taxon>
        <taxon>Agaricomycotina</taxon>
        <taxon>Tremellomycetes</taxon>
        <taxon>Tremellales</taxon>
        <taxon>Rhynchogastremaceae</taxon>
        <taxon>Papiliotrema</taxon>
    </lineage>
</organism>
<dbReference type="SMART" id="SM00671">
    <property type="entry name" value="SEL1"/>
    <property type="match status" value="7"/>
</dbReference>
<proteinExistence type="predicted"/>
<dbReference type="SUPFAM" id="SSF81901">
    <property type="entry name" value="HCP-like"/>
    <property type="match status" value="2"/>
</dbReference>
<dbReference type="InterPro" id="IPR006597">
    <property type="entry name" value="Sel1-like"/>
</dbReference>
<dbReference type="Gene3D" id="1.25.40.10">
    <property type="entry name" value="Tetratricopeptide repeat domain"/>
    <property type="match status" value="1"/>
</dbReference>
<evidence type="ECO:0000256" key="1">
    <source>
        <dbReference type="ARBA" id="ARBA00022737"/>
    </source>
</evidence>
<protein>
    <recommendedName>
        <fullName evidence="4">HCP-like protein</fullName>
    </recommendedName>
</protein>
<keyword evidence="1" id="KW-0677">Repeat</keyword>
<accession>A0AAD9FLB5</accession>
<keyword evidence="3" id="KW-1185">Reference proteome</keyword>
<name>A0AAD9FLB5_PAPLA</name>
<reference evidence="2" key="1">
    <citation type="submission" date="2023-02" db="EMBL/GenBank/DDBJ databases">
        <title>Identification and recombinant expression of a fungal hydrolase from Papiliotrema laurentii that hydrolyzes apple cutin and clears colloidal polyester polyurethane.</title>
        <authorList>
            <consortium name="DOE Joint Genome Institute"/>
            <person name="Roman V.A."/>
            <person name="Bojanowski C."/>
            <person name="Crable B.R."/>
            <person name="Wagner D.N."/>
            <person name="Hung C.S."/>
            <person name="Nadeau L.J."/>
            <person name="Schratz L."/>
            <person name="Haridas S."/>
            <person name="Pangilinan J."/>
            <person name="Lipzen A."/>
            <person name="Na H."/>
            <person name="Yan M."/>
            <person name="Ng V."/>
            <person name="Grigoriev I.V."/>
            <person name="Spatafora J.W."/>
            <person name="Barlow D."/>
            <person name="Biffinger J."/>
            <person name="Kelley-Loughnane N."/>
            <person name="Varaljay V.A."/>
            <person name="Crookes-Goodson W.J."/>
        </authorList>
    </citation>
    <scope>NUCLEOTIDE SEQUENCE</scope>
    <source>
        <strain evidence="2">5307AH</strain>
    </source>
</reference>
<dbReference type="PANTHER" id="PTHR46430:SF1">
    <property type="entry name" value="CHITIN SYNTHASE REGULATOR SKT5-RELATED"/>
    <property type="match status" value="1"/>
</dbReference>
<dbReference type="Proteomes" id="UP001182556">
    <property type="component" value="Unassembled WGS sequence"/>
</dbReference>
<dbReference type="InterPro" id="IPR051726">
    <property type="entry name" value="Chitin_Synth_Reg"/>
</dbReference>
<evidence type="ECO:0000313" key="3">
    <source>
        <dbReference type="Proteomes" id="UP001182556"/>
    </source>
</evidence>
<dbReference type="PANTHER" id="PTHR46430">
    <property type="entry name" value="PROTEIN SKT5-RELATED"/>
    <property type="match status" value="1"/>
</dbReference>
<dbReference type="InterPro" id="IPR011990">
    <property type="entry name" value="TPR-like_helical_dom_sf"/>
</dbReference>